<dbReference type="Proteomes" id="UP001151518">
    <property type="component" value="Unassembled WGS sequence"/>
</dbReference>
<dbReference type="GO" id="GO:0016747">
    <property type="term" value="F:acyltransferase activity, transferring groups other than amino-acyl groups"/>
    <property type="evidence" value="ECO:0007669"/>
    <property type="project" value="TreeGrafter"/>
</dbReference>
<evidence type="ECO:0000256" key="1">
    <source>
        <dbReference type="ARBA" id="ARBA00022679"/>
    </source>
</evidence>
<protein>
    <submittedName>
        <fullName evidence="2">Uncharacterized protein</fullName>
    </submittedName>
</protein>
<dbReference type="EMBL" id="JANBTW010000037">
    <property type="protein sequence ID" value="KAJ2676775.1"/>
    <property type="molecule type" value="Genomic_DNA"/>
</dbReference>
<dbReference type="InterPro" id="IPR050317">
    <property type="entry name" value="Plant_Fungal_Acyltransferase"/>
</dbReference>
<dbReference type="PANTHER" id="PTHR31642:SF310">
    <property type="entry name" value="FATTY ALCOHOL:CAFFEOYL-COA ACYLTRANSFERASE"/>
    <property type="match status" value="1"/>
</dbReference>
<sequence length="475" mass="54065">MLSSNDETPRDIFKGIRPQEIELGTVDIANCGVRVDGIYFYKNTTNSPNFMSVDILSCSLYKVIADYYPILAGHLKLNIKGKAVISVDPDNLCIPDFREIHVDHPAESFFITRPSKESSKDDCLSFFNLHKFYRASGIGRLPYATYYRDNAAVVIRILRFKDSPYVALTYSISHVVFDATSTISFIKHWAEYSRNFNNPEHKITLPPEHNRDVMHKCFETVEPNEPSFIKHFRETAVPLNIQSPENIAPILLSAPDMLPFEEQHLLHISGTNLERMRHDTDSSQTTIMVLTAALTKAMVQANTKALNRTPKTAYVAVAYDGRQRSGVPQNFSGNTSFICVTPLSFKSVLEDSNKALAHKIKESCLKTDSSYSKAYIEVVEKELGLLYHSGALLGNNIQSSYILLSYLRHLPFNALDFGYGAPNILSFDYFSKEGMCRVYPNYKDDGIDLFINYWDAHFEHLRKDQFLAKYVDFIY</sequence>
<keyword evidence="1" id="KW-0808">Transferase</keyword>
<dbReference type="Gene3D" id="3.30.559.10">
    <property type="entry name" value="Chloramphenicol acetyltransferase-like domain"/>
    <property type="match status" value="2"/>
</dbReference>
<reference evidence="2" key="1">
    <citation type="submission" date="2022-07" db="EMBL/GenBank/DDBJ databases">
        <title>Phylogenomic reconstructions and comparative analyses of Kickxellomycotina fungi.</title>
        <authorList>
            <person name="Reynolds N.K."/>
            <person name="Stajich J.E."/>
            <person name="Barry K."/>
            <person name="Grigoriev I.V."/>
            <person name="Crous P."/>
            <person name="Smith M.E."/>
        </authorList>
    </citation>
    <scope>NUCLEOTIDE SEQUENCE</scope>
    <source>
        <strain evidence="2">NRRL 3115</strain>
    </source>
</reference>
<accession>A0A9W8G6F3</accession>
<dbReference type="PANTHER" id="PTHR31642">
    <property type="entry name" value="TRICHOTHECENE 3-O-ACETYLTRANSFERASE"/>
    <property type="match status" value="1"/>
</dbReference>
<comment type="caution">
    <text evidence="2">The sequence shown here is derived from an EMBL/GenBank/DDBJ whole genome shotgun (WGS) entry which is preliminary data.</text>
</comment>
<organism evidence="2 3">
    <name type="scientific">Coemansia spiralis</name>
    <dbReference type="NCBI Taxonomy" id="417178"/>
    <lineage>
        <taxon>Eukaryota</taxon>
        <taxon>Fungi</taxon>
        <taxon>Fungi incertae sedis</taxon>
        <taxon>Zoopagomycota</taxon>
        <taxon>Kickxellomycotina</taxon>
        <taxon>Kickxellomycetes</taxon>
        <taxon>Kickxellales</taxon>
        <taxon>Kickxellaceae</taxon>
        <taxon>Coemansia</taxon>
    </lineage>
</organism>
<dbReference type="Pfam" id="PF02458">
    <property type="entry name" value="Transferase"/>
    <property type="match status" value="2"/>
</dbReference>
<gene>
    <name evidence="2" type="ORF">GGI25_003420</name>
</gene>
<evidence type="ECO:0000313" key="3">
    <source>
        <dbReference type="Proteomes" id="UP001151518"/>
    </source>
</evidence>
<dbReference type="AlphaFoldDB" id="A0A9W8G6F3"/>
<name>A0A9W8G6F3_9FUNG</name>
<dbReference type="OrthoDB" id="671439at2759"/>
<evidence type="ECO:0000313" key="2">
    <source>
        <dbReference type="EMBL" id="KAJ2676775.1"/>
    </source>
</evidence>
<dbReference type="InterPro" id="IPR023213">
    <property type="entry name" value="CAT-like_dom_sf"/>
</dbReference>
<proteinExistence type="predicted"/>